<evidence type="ECO:0000256" key="7">
    <source>
        <dbReference type="ARBA" id="ARBA00023239"/>
    </source>
</evidence>
<dbReference type="GO" id="GO:0016829">
    <property type="term" value="F:lyase activity"/>
    <property type="evidence" value="ECO:0007669"/>
    <property type="project" value="UniProtKB-KW"/>
</dbReference>
<gene>
    <name evidence="9" type="ORF">HDF16_005373</name>
</gene>
<dbReference type="EMBL" id="JACHIP010000016">
    <property type="protein sequence ID" value="MBB5060637.1"/>
    <property type="molecule type" value="Genomic_DNA"/>
</dbReference>
<dbReference type="EC" id="3.4.-.-" evidence="8"/>
<dbReference type="GO" id="GO:0006508">
    <property type="term" value="P:proteolysis"/>
    <property type="evidence" value="ECO:0007669"/>
    <property type="project" value="UniProtKB-KW"/>
</dbReference>
<dbReference type="InterPro" id="IPR003738">
    <property type="entry name" value="SRAP"/>
</dbReference>
<dbReference type="PANTHER" id="PTHR13604">
    <property type="entry name" value="DC12-RELATED"/>
    <property type="match status" value="1"/>
</dbReference>
<keyword evidence="6" id="KW-0238">DNA-binding</keyword>
<dbReference type="Gene3D" id="3.90.1680.10">
    <property type="entry name" value="SOS response associated peptidase-like"/>
    <property type="match status" value="1"/>
</dbReference>
<protein>
    <recommendedName>
        <fullName evidence="8">Abasic site processing protein</fullName>
        <ecNumber evidence="8">3.4.-.-</ecNumber>
    </recommendedName>
</protein>
<dbReference type="Proteomes" id="UP000540989">
    <property type="component" value="Unassembled WGS sequence"/>
</dbReference>
<dbReference type="SUPFAM" id="SSF143081">
    <property type="entry name" value="BB1717-like"/>
    <property type="match status" value="1"/>
</dbReference>
<keyword evidence="3" id="KW-0227">DNA damage</keyword>
<evidence type="ECO:0000256" key="8">
    <source>
        <dbReference type="RuleBase" id="RU364100"/>
    </source>
</evidence>
<evidence type="ECO:0000256" key="6">
    <source>
        <dbReference type="ARBA" id="ARBA00023125"/>
    </source>
</evidence>
<reference evidence="9 10" key="1">
    <citation type="submission" date="2020-08" db="EMBL/GenBank/DDBJ databases">
        <title>Genomic Encyclopedia of Type Strains, Phase IV (KMG-V): Genome sequencing to study the core and pangenomes of soil and plant-associated prokaryotes.</title>
        <authorList>
            <person name="Whitman W."/>
        </authorList>
    </citation>
    <scope>NUCLEOTIDE SEQUENCE [LARGE SCALE GENOMIC DNA]</scope>
    <source>
        <strain evidence="9 10">M8UP14</strain>
    </source>
</reference>
<evidence type="ECO:0000256" key="5">
    <source>
        <dbReference type="ARBA" id="ARBA00023124"/>
    </source>
</evidence>
<dbReference type="AlphaFoldDB" id="A0A7W7ZIP4"/>
<keyword evidence="4 8" id="KW-0378">Hydrolase</keyword>
<comment type="similarity">
    <text evidence="1 8">Belongs to the SOS response-associated peptidase family.</text>
</comment>
<evidence type="ECO:0000256" key="2">
    <source>
        <dbReference type="ARBA" id="ARBA00022670"/>
    </source>
</evidence>
<keyword evidence="10" id="KW-1185">Reference proteome</keyword>
<name>A0A7W7ZIP4_9BACT</name>
<dbReference type="GO" id="GO:0106300">
    <property type="term" value="P:protein-DNA covalent cross-linking repair"/>
    <property type="evidence" value="ECO:0007669"/>
    <property type="project" value="InterPro"/>
</dbReference>
<accession>A0A7W7ZIP4</accession>
<comment type="caution">
    <text evidence="9">The sequence shown here is derived from an EMBL/GenBank/DDBJ whole genome shotgun (WGS) entry which is preliminary data.</text>
</comment>
<dbReference type="PANTHER" id="PTHR13604:SF0">
    <property type="entry name" value="ABASIC SITE PROCESSING PROTEIN HMCES"/>
    <property type="match status" value="1"/>
</dbReference>
<evidence type="ECO:0000313" key="10">
    <source>
        <dbReference type="Proteomes" id="UP000540989"/>
    </source>
</evidence>
<evidence type="ECO:0000313" key="9">
    <source>
        <dbReference type="EMBL" id="MBB5060637.1"/>
    </source>
</evidence>
<evidence type="ECO:0000256" key="1">
    <source>
        <dbReference type="ARBA" id="ARBA00008136"/>
    </source>
</evidence>
<keyword evidence="2 8" id="KW-0645">Protease</keyword>
<evidence type="ECO:0000256" key="3">
    <source>
        <dbReference type="ARBA" id="ARBA00022763"/>
    </source>
</evidence>
<dbReference type="GO" id="GO:0003697">
    <property type="term" value="F:single-stranded DNA binding"/>
    <property type="evidence" value="ECO:0007669"/>
    <property type="project" value="InterPro"/>
</dbReference>
<proteinExistence type="inferred from homology"/>
<dbReference type="RefSeq" id="WP_184223044.1">
    <property type="nucleotide sequence ID" value="NZ_JACHIP010000016.1"/>
</dbReference>
<evidence type="ECO:0000256" key="4">
    <source>
        <dbReference type="ARBA" id="ARBA00022801"/>
    </source>
</evidence>
<organism evidence="9 10">
    <name type="scientific">Granulicella aggregans</name>
    <dbReference type="NCBI Taxonomy" id="474949"/>
    <lineage>
        <taxon>Bacteria</taxon>
        <taxon>Pseudomonadati</taxon>
        <taxon>Acidobacteriota</taxon>
        <taxon>Terriglobia</taxon>
        <taxon>Terriglobales</taxon>
        <taxon>Acidobacteriaceae</taxon>
        <taxon>Granulicella</taxon>
    </lineage>
</organism>
<dbReference type="Pfam" id="PF02586">
    <property type="entry name" value="SRAP"/>
    <property type="match status" value="1"/>
</dbReference>
<dbReference type="GO" id="GO:0008233">
    <property type="term" value="F:peptidase activity"/>
    <property type="evidence" value="ECO:0007669"/>
    <property type="project" value="UniProtKB-KW"/>
</dbReference>
<keyword evidence="7" id="KW-0456">Lyase</keyword>
<dbReference type="InterPro" id="IPR036590">
    <property type="entry name" value="SRAP-like"/>
</dbReference>
<keyword evidence="5" id="KW-0190">Covalent protein-DNA linkage</keyword>
<sequence length="178" mass="20986">MCGRYGRRSDKQHIAEHYRLRDLREVPLEAGPDWNITPDSIQPVIRLGRDTGERELALLKWRLVPFWSKTPKPPFDTINARADKLLTSGSWREPFQRRRCLIPGEFFYEWEPIDKKTKQPYAVALTDDRLFSFGGIWDRWKDHNSGQVIESFAMITCDPNETMEAFHDRTPLIIEPRD</sequence>